<evidence type="ECO:0000256" key="3">
    <source>
        <dbReference type="ARBA" id="ARBA00022729"/>
    </source>
</evidence>
<organism evidence="7 8">
    <name type="scientific">Molorchus minor</name>
    <dbReference type="NCBI Taxonomy" id="1323400"/>
    <lineage>
        <taxon>Eukaryota</taxon>
        <taxon>Metazoa</taxon>
        <taxon>Ecdysozoa</taxon>
        <taxon>Arthropoda</taxon>
        <taxon>Hexapoda</taxon>
        <taxon>Insecta</taxon>
        <taxon>Pterygota</taxon>
        <taxon>Neoptera</taxon>
        <taxon>Endopterygota</taxon>
        <taxon>Coleoptera</taxon>
        <taxon>Polyphaga</taxon>
        <taxon>Cucujiformia</taxon>
        <taxon>Chrysomeloidea</taxon>
        <taxon>Cerambycidae</taxon>
        <taxon>Lamiinae</taxon>
        <taxon>Monochamini</taxon>
        <taxon>Molorchus</taxon>
    </lineage>
</organism>
<gene>
    <name evidence="7" type="ORF">NQ317_010026</name>
</gene>
<dbReference type="InterPro" id="IPR016017">
    <property type="entry name" value="GDNF/GAS1"/>
</dbReference>
<comment type="caution">
    <text evidence="7">The sequence shown here is derived from an EMBL/GenBank/DDBJ whole genome shotgun (WGS) entry which is preliminary data.</text>
</comment>
<dbReference type="PANTHER" id="PTHR16840:SF3">
    <property type="entry name" value="GROWTH ARREST-SPECIFIC PROTEIN 1"/>
    <property type="match status" value="1"/>
</dbReference>
<dbReference type="Proteomes" id="UP001162164">
    <property type="component" value="Unassembled WGS sequence"/>
</dbReference>
<dbReference type="EMBL" id="JAPWTJ010002203">
    <property type="protein sequence ID" value="KAJ8967360.1"/>
    <property type="molecule type" value="Genomic_DNA"/>
</dbReference>
<keyword evidence="8" id="KW-1185">Reference proteome</keyword>
<dbReference type="PANTHER" id="PTHR16840">
    <property type="entry name" value="GROWTH ARREST-SPECIFIC PROTEIN 1"/>
    <property type="match status" value="1"/>
</dbReference>
<evidence type="ECO:0000256" key="4">
    <source>
        <dbReference type="ARBA" id="ARBA00023136"/>
    </source>
</evidence>
<evidence type="ECO:0000313" key="7">
    <source>
        <dbReference type="EMBL" id="KAJ8967360.1"/>
    </source>
</evidence>
<evidence type="ECO:0000313" key="8">
    <source>
        <dbReference type="Proteomes" id="UP001162164"/>
    </source>
</evidence>
<reference evidence="7" key="1">
    <citation type="journal article" date="2023" name="Insect Mol. Biol.">
        <title>Genome sequencing provides insights into the evolution of gene families encoding plant cell wall-degrading enzymes in longhorned beetles.</title>
        <authorList>
            <person name="Shin N.R."/>
            <person name="Okamura Y."/>
            <person name="Kirsch R."/>
            <person name="Pauchet Y."/>
        </authorList>
    </citation>
    <scope>NUCLEOTIDE SEQUENCE</scope>
    <source>
        <strain evidence="7">MMC_N1</strain>
    </source>
</reference>
<evidence type="ECO:0000256" key="5">
    <source>
        <dbReference type="ARBA" id="ARBA00023180"/>
    </source>
</evidence>
<proteinExistence type="predicted"/>
<evidence type="ECO:0000256" key="1">
    <source>
        <dbReference type="ARBA" id="ARBA00004236"/>
    </source>
</evidence>
<accession>A0ABQ9IXD8</accession>
<keyword evidence="2" id="KW-1003">Cell membrane</keyword>
<name>A0ABQ9IXD8_9CUCU</name>
<protein>
    <recommendedName>
        <fullName evidence="6">GDNF/GAS1 domain-containing protein</fullName>
    </recommendedName>
</protein>
<evidence type="ECO:0000256" key="2">
    <source>
        <dbReference type="ARBA" id="ARBA00022475"/>
    </source>
</evidence>
<feature type="domain" description="GDNF/GAS1" evidence="6">
    <location>
        <begin position="254"/>
        <end position="327"/>
    </location>
</feature>
<dbReference type="InterPro" id="IPR039596">
    <property type="entry name" value="GAS1"/>
</dbReference>
<keyword evidence="4" id="KW-0472">Membrane</keyword>
<keyword evidence="5" id="KW-0325">Glycoprotein</keyword>
<evidence type="ECO:0000259" key="6">
    <source>
        <dbReference type="Pfam" id="PF02351"/>
    </source>
</evidence>
<dbReference type="Pfam" id="PF02351">
    <property type="entry name" value="GDNF"/>
    <property type="match status" value="1"/>
</dbReference>
<keyword evidence="3" id="KW-0732">Signal</keyword>
<sequence length="381" mass="43102">MYGAYGWHRYERGLYPLAGQHAFPLALGNVEEYARARRLGSYFLVQGPERFLLQCQSLGRIVSFSLSQTLVNAHNDALNNRPYDQRSALKSVADPTLSKSNVRYLSRRHVVHHAVDGVVSGCDFRGVVPRGPHEVRLQDGLRESVAELRGGMFSGAAGPLSDALSGDMPALPHCIDLDGGRKRFDEHNPRLSLRKRAENLNKGPTDFQLRLNSLNWYDKRMCECSDQYCEDQKQRSEICRPHVIHAMNQAVVPCRVAQWICSADALCSTAFDYYNRFCRAMFHGKKCTPRCHNSINILRRQEKAAKLTTCRCDGMEDYDCHAIQKNMDKLCFHKHSRHHNKTHHEPKEVEVVPTVILANGVSKITGWCGAIVLTISLMLVT</sequence>
<comment type="subcellular location">
    <subcellularLocation>
        <location evidence="1">Cell membrane</location>
    </subcellularLocation>
</comment>